<dbReference type="GO" id="GO:0003723">
    <property type="term" value="F:RNA binding"/>
    <property type="evidence" value="ECO:0007669"/>
    <property type="project" value="UniProtKB-UniRule"/>
</dbReference>
<dbReference type="PANTHER" id="PTHR30308">
    <property type="entry name" value="TMRNA-BINDING COMPONENT OF TRANS-TRANSLATION TAGGING COMPLEX"/>
    <property type="match status" value="1"/>
</dbReference>
<organism evidence="5 6">
    <name type="scientific">Candidatus Butyricicoccus avistercoris</name>
    <dbReference type="NCBI Taxonomy" id="2838518"/>
    <lineage>
        <taxon>Bacteria</taxon>
        <taxon>Bacillati</taxon>
        <taxon>Bacillota</taxon>
        <taxon>Clostridia</taxon>
        <taxon>Eubacteriales</taxon>
        <taxon>Butyricicoccaceae</taxon>
        <taxon>Butyricicoccus</taxon>
    </lineage>
</organism>
<dbReference type="InterPro" id="IPR023620">
    <property type="entry name" value="SmpB"/>
</dbReference>
<protein>
    <recommendedName>
        <fullName evidence="3">SsrA-binding protein</fullName>
    </recommendedName>
    <alternativeName>
        <fullName evidence="3">Small protein B</fullName>
    </alternativeName>
</protein>
<name>A0A9D1TGS8_9FIRM</name>
<keyword evidence="2 3" id="KW-0694">RNA-binding</keyword>
<proteinExistence type="inferred from homology"/>
<evidence type="ECO:0000313" key="6">
    <source>
        <dbReference type="Proteomes" id="UP000886808"/>
    </source>
</evidence>
<dbReference type="PANTHER" id="PTHR30308:SF2">
    <property type="entry name" value="SSRA-BINDING PROTEIN"/>
    <property type="match status" value="1"/>
</dbReference>
<sequence>MANKAGTKQVTANKKAWHDYFIEEKIEAGIELAGTEVKSIRQGQINLKDSYCTFKDGEIFVRGMHISPYEKGNIFNKDPMRVRKLLLHKKEILRLFGKTKQDGYSIVPLSVYFRNSHVKVEIGLCKGKKLHDKRDSMAKRDAKREIDRAMKNRQRD</sequence>
<dbReference type="GO" id="GO:0070929">
    <property type="term" value="P:trans-translation"/>
    <property type="evidence" value="ECO:0007669"/>
    <property type="project" value="UniProtKB-UniRule"/>
</dbReference>
<gene>
    <name evidence="3 5" type="primary">smpB</name>
    <name evidence="5" type="ORF">H9746_00620</name>
</gene>
<evidence type="ECO:0000256" key="2">
    <source>
        <dbReference type="ARBA" id="ARBA00022884"/>
    </source>
</evidence>
<accession>A0A9D1TGS8</accession>
<evidence type="ECO:0000256" key="1">
    <source>
        <dbReference type="ARBA" id="ARBA00022490"/>
    </source>
</evidence>
<comment type="caution">
    <text evidence="5">The sequence shown here is derived from an EMBL/GenBank/DDBJ whole genome shotgun (WGS) entry which is preliminary data.</text>
</comment>
<evidence type="ECO:0000256" key="4">
    <source>
        <dbReference type="SAM" id="MobiDB-lite"/>
    </source>
</evidence>
<evidence type="ECO:0000256" key="3">
    <source>
        <dbReference type="HAMAP-Rule" id="MF_00023"/>
    </source>
</evidence>
<dbReference type="Pfam" id="PF01668">
    <property type="entry name" value="SmpB"/>
    <property type="match status" value="1"/>
</dbReference>
<dbReference type="Proteomes" id="UP000886808">
    <property type="component" value="Unassembled WGS sequence"/>
</dbReference>
<dbReference type="InterPro" id="IPR020081">
    <property type="entry name" value="SsrA-bd_prot_CS"/>
</dbReference>
<dbReference type="PROSITE" id="PS01317">
    <property type="entry name" value="SSRP"/>
    <property type="match status" value="1"/>
</dbReference>
<reference evidence="5" key="1">
    <citation type="journal article" date="2021" name="PeerJ">
        <title>Extensive microbial diversity within the chicken gut microbiome revealed by metagenomics and culture.</title>
        <authorList>
            <person name="Gilroy R."/>
            <person name="Ravi A."/>
            <person name="Getino M."/>
            <person name="Pursley I."/>
            <person name="Horton D.L."/>
            <person name="Alikhan N.F."/>
            <person name="Baker D."/>
            <person name="Gharbi K."/>
            <person name="Hall N."/>
            <person name="Watson M."/>
            <person name="Adriaenssens E.M."/>
            <person name="Foster-Nyarko E."/>
            <person name="Jarju S."/>
            <person name="Secka A."/>
            <person name="Antonio M."/>
            <person name="Oren A."/>
            <person name="Chaudhuri R.R."/>
            <person name="La Ragione R."/>
            <person name="Hildebrand F."/>
            <person name="Pallen M.J."/>
        </authorList>
    </citation>
    <scope>NUCLEOTIDE SEQUENCE</scope>
    <source>
        <strain evidence="5">CHK193-4272</strain>
    </source>
</reference>
<comment type="subcellular location">
    <subcellularLocation>
        <location evidence="3">Cytoplasm</location>
    </subcellularLocation>
    <text evidence="3">The tmRNA-SmpB complex associates with stalled 70S ribosomes.</text>
</comment>
<comment type="function">
    <text evidence="3">Required for rescue of stalled ribosomes mediated by trans-translation. Binds to transfer-messenger RNA (tmRNA), required for stable association of tmRNA with ribosomes. tmRNA and SmpB together mimic tRNA shape, replacing the anticodon stem-loop with SmpB. tmRNA is encoded by the ssrA gene; the 2 termini fold to resemble tRNA(Ala) and it encodes a 'tag peptide', a short internal open reading frame. During trans-translation Ala-aminoacylated tmRNA acts like a tRNA, entering the A-site of stalled ribosomes, displacing the stalled mRNA. The ribosome then switches to translate the ORF on the tmRNA; the nascent peptide is terminated with the 'tag peptide' encoded by the tmRNA and targeted for degradation. The ribosome is freed to recommence translation, which seems to be the essential function of trans-translation.</text>
</comment>
<dbReference type="HAMAP" id="MF_00023">
    <property type="entry name" value="SmpB"/>
    <property type="match status" value="1"/>
</dbReference>
<dbReference type="GO" id="GO:0070930">
    <property type="term" value="P:trans-translation-dependent protein tagging"/>
    <property type="evidence" value="ECO:0007669"/>
    <property type="project" value="TreeGrafter"/>
</dbReference>
<dbReference type="NCBIfam" id="NF003843">
    <property type="entry name" value="PRK05422.1"/>
    <property type="match status" value="1"/>
</dbReference>
<dbReference type="CDD" id="cd09294">
    <property type="entry name" value="SmpB"/>
    <property type="match status" value="1"/>
</dbReference>
<dbReference type="EMBL" id="DXIE01000005">
    <property type="protein sequence ID" value="HIV61347.1"/>
    <property type="molecule type" value="Genomic_DNA"/>
</dbReference>
<dbReference type="Gene3D" id="2.40.280.10">
    <property type="match status" value="1"/>
</dbReference>
<evidence type="ECO:0000313" key="5">
    <source>
        <dbReference type="EMBL" id="HIV61347.1"/>
    </source>
</evidence>
<dbReference type="GO" id="GO:0005829">
    <property type="term" value="C:cytosol"/>
    <property type="evidence" value="ECO:0007669"/>
    <property type="project" value="TreeGrafter"/>
</dbReference>
<feature type="region of interest" description="Disordered" evidence="4">
    <location>
        <begin position="133"/>
        <end position="156"/>
    </location>
</feature>
<reference evidence="5" key="2">
    <citation type="submission" date="2021-04" db="EMBL/GenBank/DDBJ databases">
        <authorList>
            <person name="Gilroy R."/>
        </authorList>
    </citation>
    <scope>NUCLEOTIDE SEQUENCE</scope>
    <source>
        <strain evidence="5">CHK193-4272</strain>
    </source>
</reference>
<dbReference type="InterPro" id="IPR000037">
    <property type="entry name" value="SsrA-bd_prot"/>
</dbReference>
<dbReference type="NCBIfam" id="TIGR00086">
    <property type="entry name" value="smpB"/>
    <property type="match status" value="1"/>
</dbReference>
<comment type="similarity">
    <text evidence="3">Belongs to the SmpB family.</text>
</comment>
<dbReference type="SUPFAM" id="SSF74982">
    <property type="entry name" value="Small protein B (SmpB)"/>
    <property type="match status" value="1"/>
</dbReference>
<dbReference type="AlphaFoldDB" id="A0A9D1TGS8"/>
<keyword evidence="1 3" id="KW-0963">Cytoplasm</keyword>